<comment type="caution">
    <text evidence="2">The sequence shown here is derived from an EMBL/GenBank/DDBJ whole genome shotgun (WGS) entry which is preliminary data.</text>
</comment>
<feature type="region of interest" description="Disordered" evidence="1">
    <location>
        <begin position="81"/>
        <end position="119"/>
    </location>
</feature>
<evidence type="ECO:0000256" key="1">
    <source>
        <dbReference type="SAM" id="MobiDB-lite"/>
    </source>
</evidence>
<protein>
    <submittedName>
        <fullName evidence="2">Uncharacterized protein</fullName>
    </submittedName>
</protein>
<name>A0A8K0C441_IGNLU</name>
<dbReference type="Proteomes" id="UP000801492">
    <property type="component" value="Unassembled WGS sequence"/>
</dbReference>
<organism evidence="2 3">
    <name type="scientific">Ignelater luminosus</name>
    <name type="common">Cucubano</name>
    <name type="synonym">Pyrophorus luminosus</name>
    <dbReference type="NCBI Taxonomy" id="2038154"/>
    <lineage>
        <taxon>Eukaryota</taxon>
        <taxon>Metazoa</taxon>
        <taxon>Ecdysozoa</taxon>
        <taxon>Arthropoda</taxon>
        <taxon>Hexapoda</taxon>
        <taxon>Insecta</taxon>
        <taxon>Pterygota</taxon>
        <taxon>Neoptera</taxon>
        <taxon>Endopterygota</taxon>
        <taxon>Coleoptera</taxon>
        <taxon>Polyphaga</taxon>
        <taxon>Elateriformia</taxon>
        <taxon>Elateroidea</taxon>
        <taxon>Elateridae</taxon>
        <taxon>Agrypninae</taxon>
        <taxon>Pyrophorini</taxon>
        <taxon>Ignelater</taxon>
    </lineage>
</organism>
<accession>A0A8K0C441</accession>
<dbReference type="EMBL" id="VTPC01091173">
    <property type="protein sequence ID" value="KAF2879414.1"/>
    <property type="molecule type" value="Genomic_DNA"/>
</dbReference>
<reference evidence="2" key="1">
    <citation type="submission" date="2019-08" db="EMBL/GenBank/DDBJ databases">
        <title>The genome of the North American firefly Photinus pyralis.</title>
        <authorList>
            <consortium name="Photinus pyralis genome working group"/>
            <person name="Fallon T.R."/>
            <person name="Sander Lower S.E."/>
            <person name="Weng J.-K."/>
        </authorList>
    </citation>
    <scope>NUCLEOTIDE SEQUENCE</scope>
    <source>
        <strain evidence="2">TRF0915ILg1</strain>
        <tissue evidence="2">Whole body</tissue>
    </source>
</reference>
<proteinExistence type="predicted"/>
<gene>
    <name evidence="2" type="ORF">ILUMI_26756</name>
</gene>
<dbReference type="AlphaFoldDB" id="A0A8K0C441"/>
<evidence type="ECO:0000313" key="3">
    <source>
        <dbReference type="Proteomes" id="UP000801492"/>
    </source>
</evidence>
<keyword evidence="3" id="KW-1185">Reference proteome</keyword>
<sequence length="119" mass="13296">MSGLTIPSPNEPLCLSFNFAAEEPTITFDLSLNNAEIDAGVEIKIDQSIPVTNEIPESEEELFDSDDNFILSESSNEENILEDNSNAHKNNKDQNVEADQEAMNKKKAKLERRLGNQDQ</sequence>
<evidence type="ECO:0000313" key="2">
    <source>
        <dbReference type="EMBL" id="KAF2879414.1"/>
    </source>
</evidence>